<keyword evidence="3" id="KW-1134">Transmembrane beta strand</keyword>
<keyword evidence="8" id="KW-0798">TonB box</keyword>
<dbReference type="PANTHER" id="PTHR32552:SF81">
    <property type="entry name" value="TONB-DEPENDENT OUTER MEMBRANE RECEPTOR"/>
    <property type="match status" value="1"/>
</dbReference>
<evidence type="ECO:0000256" key="7">
    <source>
        <dbReference type="ARBA" id="ARBA00023065"/>
    </source>
</evidence>
<keyword evidence="6" id="KW-0408">Iron</keyword>
<keyword evidence="5" id="KW-0812">Transmembrane</keyword>
<keyword evidence="11" id="KW-0732">Signal</keyword>
<dbReference type="PANTHER" id="PTHR32552">
    <property type="entry name" value="FERRICHROME IRON RECEPTOR-RELATED"/>
    <property type="match status" value="1"/>
</dbReference>
<feature type="chain" id="PRO_5043049957" evidence="11">
    <location>
        <begin position="24"/>
        <end position="871"/>
    </location>
</feature>
<evidence type="ECO:0000256" key="2">
    <source>
        <dbReference type="ARBA" id="ARBA00022448"/>
    </source>
</evidence>
<sequence>MKKTISIVLLLAFTLLTDFDAIAKENTLYFNIPKQSLDQALIAFSLRTNIIIIARPEKIKHLESKSIIGDFEVDDALLQMLSNNRLIAIPQNNGGYVIREKITTPEPPRDTPTITSPIRHIDEVFVYGFPFASKPSTPTKAATTFDNKMLEKYQLNSLGKIGAITPNFTPVSDGEGMTNLGIRGIKSFGTIEETTTPVTLHYNGAYLSPGETDTLFLLDLDEIEIQPTPNISGQGRGSAAGNINVISKKAQYSIPSTTFQYGAGTYNTRSAQFISNIPYGDSFALRLAGAYDAHDGYTRNISNYPLENRNSFDFIKAANNEDQDNLKRHALRLSARLNPTNTTTISAFYDKHKNTSDPTAFLDPFYIEKYERAVVTDSDVDNNSSLTISGINIQYNNTKTAFSYSYNQSQFSRHYTLDVDFGRGDTFQEFRTEKYESVKRSHNLEIYPASSATKNYWLIGFRAETTHHFSITSNDTYQQPPNQPANATGFVLINSYKDNDIYDAYMLLGRNISSATQLFAELRATTNTISASPGRVGFCNQNLYSPKKNSLSINNPYYTSALYNIDVNDEIINIDGNPCSAFTFDGIKVKSKPISYRMGIDLALSPTLSSNVSYSKGARPESDHQISDAWQSSQNFEASLIGDLLSKTFTFQLTAFNNIHKNMLVPWGDDDEISAVTRGLEWQNTYMISDNSQLDLSAAYLYTRIGSVERVDSIFPDNNDWNPPSNDPDKASAGVKQLDGNQLPYAPKWTATLRHIHAFEYLQHRFESTLEISAYDDYYLDIYNRENATITQPEHEEFTIRSLSKQDGQVNLNANIEWTPMRGPLSFMLSARNITNNDKRTYIREGYYGPSGFSSSYASPRTIVIYANLEF</sequence>
<dbReference type="SUPFAM" id="SSF56935">
    <property type="entry name" value="Porins"/>
    <property type="match status" value="1"/>
</dbReference>
<accession>A0AAN1WLC3</accession>
<dbReference type="GO" id="GO:0009279">
    <property type="term" value="C:cell outer membrane"/>
    <property type="evidence" value="ECO:0007669"/>
    <property type="project" value="UniProtKB-SubCell"/>
</dbReference>
<keyword evidence="2" id="KW-0813">Transport</keyword>
<keyword evidence="4" id="KW-0410">Iron transport</keyword>
<dbReference type="KEGG" id="marq:MARGE09_P3901"/>
<dbReference type="Gene3D" id="2.170.130.10">
    <property type="entry name" value="TonB-dependent receptor, plug domain"/>
    <property type="match status" value="1"/>
</dbReference>
<gene>
    <name evidence="12" type="ORF">MARGE09_P3901</name>
</gene>
<dbReference type="GO" id="GO:0006826">
    <property type="term" value="P:iron ion transport"/>
    <property type="evidence" value="ECO:0007669"/>
    <property type="project" value="UniProtKB-KW"/>
</dbReference>
<evidence type="ECO:0000313" key="13">
    <source>
        <dbReference type="Proteomes" id="UP001320119"/>
    </source>
</evidence>
<dbReference type="RefSeq" id="WP_236984961.1">
    <property type="nucleotide sequence ID" value="NZ_AP023086.1"/>
</dbReference>
<proteinExistence type="predicted"/>
<reference evidence="12 13" key="1">
    <citation type="journal article" date="2022" name="IScience">
        <title>An ultrasensitive nanofiber-based assay for enzymatic hydrolysis and deep-sea microbial degradation of cellulose.</title>
        <authorList>
            <person name="Tsudome M."/>
            <person name="Tachioka M."/>
            <person name="Miyazaki M."/>
            <person name="Uchimura K."/>
            <person name="Tsuda M."/>
            <person name="Takaki Y."/>
            <person name="Deguchi S."/>
        </authorList>
    </citation>
    <scope>NUCLEOTIDE SEQUENCE [LARGE SCALE GENOMIC DNA]</scope>
    <source>
        <strain evidence="12 13">GE09</strain>
    </source>
</reference>
<evidence type="ECO:0000256" key="11">
    <source>
        <dbReference type="SAM" id="SignalP"/>
    </source>
</evidence>
<evidence type="ECO:0000256" key="6">
    <source>
        <dbReference type="ARBA" id="ARBA00023004"/>
    </source>
</evidence>
<evidence type="ECO:0000313" key="12">
    <source>
        <dbReference type="EMBL" id="BCD99699.1"/>
    </source>
</evidence>
<evidence type="ECO:0000256" key="8">
    <source>
        <dbReference type="ARBA" id="ARBA00023077"/>
    </source>
</evidence>
<evidence type="ECO:0000256" key="1">
    <source>
        <dbReference type="ARBA" id="ARBA00004571"/>
    </source>
</evidence>
<keyword evidence="13" id="KW-1185">Reference proteome</keyword>
<keyword evidence="9" id="KW-0472">Membrane</keyword>
<keyword evidence="7" id="KW-0406">Ion transport</keyword>
<evidence type="ECO:0000256" key="9">
    <source>
        <dbReference type="ARBA" id="ARBA00023136"/>
    </source>
</evidence>
<protein>
    <submittedName>
        <fullName evidence="12">Iron complex outermembrane recepter protein</fullName>
    </submittedName>
</protein>
<organism evidence="12 13">
    <name type="scientific">Marinagarivorans cellulosilyticus</name>
    <dbReference type="NCBI Taxonomy" id="2721545"/>
    <lineage>
        <taxon>Bacteria</taxon>
        <taxon>Pseudomonadati</taxon>
        <taxon>Pseudomonadota</taxon>
        <taxon>Gammaproteobacteria</taxon>
        <taxon>Cellvibrionales</taxon>
        <taxon>Cellvibrionaceae</taxon>
        <taxon>Marinagarivorans</taxon>
    </lineage>
</organism>
<dbReference type="InterPro" id="IPR039426">
    <property type="entry name" value="TonB-dep_rcpt-like"/>
</dbReference>
<dbReference type="InterPro" id="IPR037066">
    <property type="entry name" value="Plug_dom_sf"/>
</dbReference>
<dbReference type="Proteomes" id="UP001320119">
    <property type="component" value="Chromosome"/>
</dbReference>
<dbReference type="EMBL" id="AP023086">
    <property type="protein sequence ID" value="BCD99699.1"/>
    <property type="molecule type" value="Genomic_DNA"/>
</dbReference>
<name>A0AAN1WLC3_9GAMM</name>
<dbReference type="Gene3D" id="3.55.50.30">
    <property type="match status" value="1"/>
</dbReference>
<dbReference type="AlphaFoldDB" id="A0AAN1WLC3"/>
<dbReference type="Gene3D" id="2.40.170.20">
    <property type="entry name" value="TonB-dependent receptor, beta-barrel domain"/>
    <property type="match status" value="1"/>
</dbReference>
<comment type="subcellular location">
    <subcellularLocation>
        <location evidence="1">Cell outer membrane</location>
        <topology evidence="1">Multi-pass membrane protein</topology>
    </subcellularLocation>
</comment>
<evidence type="ECO:0000256" key="4">
    <source>
        <dbReference type="ARBA" id="ARBA00022496"/>
    </source>
</evidence>
<evidence type="ECO:0000256" key="3">
    <source>
        <dbReference type="ARBA" id="ARBA00022452"/>
    </source>
</evidence>
<dbReference type="InterPro" id="IPR036942">
    <property type="entry name" value="Beta-barrel_TonB_sf"/>
</dbReference>
<evidence type="ECO:0000256" key="5">
    <source>
        <dbReference type="ARBA" id="ARBA00022692"/>
    </source>
</evidence>
<feature type="signal peptide" evidence="11">
    <location>
        <begin position="1"/>
        <end position="23"/>
    </location>
</feature>
<keyword evidence="10" id="KW-0998">Cell outer membrane</keyword>
<evidence type="ECO:0000256" key="10">
    <source>
        <dbReference type="ARBA" id="ARBA00023237"/>
    </source>
</evidence>